<sequence>MSDSGLSEPPESRQTSLAPLSDAGTESTTITNDPGETQSVYRPSGSSQTLQLPLTNRPQRIVTKKRLATQARLSVSTHSGSQASLSFHRPEPPPPPASISSTIIDVDVTQGTPAPTKPRRRHIRPATSRSPSIALAESAAGDAQDSPQGSQGSQSGRVISGTFAEPTTGIPPKKARAIRDADGKVPITYNASHGSTNTRRHLKSNHKLVDGDDDSDPEEPKEGSVYSQIIHSKSQFSVKVFRWKLLRCIAILHLPFAIVKHNVSLVIPTHNEFRDLLLYSSPYLRNNDALPKSGTTIKRVAGIFRHFENPQRLTVFQPAMGRLSVEMRHLELSFFVNKNNLLECRELHAEIDPNQDAGTLYGFLSKIVLRDVANTERRSIITPLGQLTYKRHGMHVAVRASSTTEYGRFGIDDVLGRLSCPPEPRLLYSKAQFHAFTSFILPDPLTGRTGTEEALHTLREYYPKDKRRLQTVTWDQHLTMSIQHDSYEGLVQEILAKSDQLQAFNADEDEAMDFDVKTPSHLRRRGEMRCLLYERGISGSGELITGKDVIYKPRDRYASLPQATNVYQIVGLVCKQPFRIHITKKLAAILQDWNLIGGFHDTNSDSESISSCLSDLMENNIGEQWGSLVNLCRHTDPQDSYRLMFRLALLSFGTKPDMDAIQSLAAFGCLDELKSLQPPLSPCSAEFKLHASPTLESLLNFIAADYPVTEPDARKSRGEQDLLRESHRILCEAEGRRLASFLLKQWPSSEPSAEEFRATVINVELALERILPEWQRLHRNMGLSEYVIQAQEILNRYKGANDMSVPRAWNEEPAAFCATDRGSAIPQLLDLLVKCAPLPLCHLSSNHGVMLSKDLPRGGHSLSRSNISRETTPPKLVYSDTRAYAHLFGTNLLLPH</sequence>
<dbReference type="OrthoDB" id="3182339at2759"/>
<evidence type="ECO:0000313" key="3">
    <source>
        <dbReference type="Proteomes" id="UP000184330"/>
    </source>
</evidence>
<dbReference type="STRING" id="576137.A0A1L7XKW7"/>
<feature type="compositionally biased region" description="Polar residues" evidence="1">
    <location>
        <begin position="71"/>
        <end position="85"/>
    </location>
</feature>
<feature type="compositionally biased region" description="Polar residues" evidence="1">
    <location>
        <begin position="98"/>
        <end position="113"/>
    </location>
</feature>
<dbReference type="AlphaFoldDB" id="A0A1L7XKW7"/>
<accession>A0A1L7XKW7</accession>
<dbReference type="EMBL" id="FJOG01000031">
    <property type="protein sequence ID" value="CZR65576.1"/>
    <property type="molecule type" value="Genomic_DNA"/>
</dbReference>
<evidence type="ECO:0000313" key="2">
    <source>
        <dbReference type="EMBL" id="CZR65576.1"/>
    </source>
</evidence>
<organism evidence="2 3">
    <name type="scientific">Phialocephala subalpina</name>
    <dbReference type="NCBI Taxonomy" id="576137"/>
    <lineage>
        <taxon>Eukaryota</taxon>
        <taxon>Fungi</taxon>
        <taxon>Dikarya</taxon>
        <taxon>Ascomycota</taxon>
        <taxon>Pezizomycotina</taxon>
        <taxon>Leotiomycetes</taxon>
        <taxon>Helotiales</taxon>
        <taxon>Mollisiaceae</taxon>
        <taxon>Phialocephala</taxon>
        <taxon>Phialocephala fortinii species complex</taxon>
    </lineage>
</organism>
<protein>
    <submittedName>
        <fullName evidence="2">Uncharacterized protein</fullName>
    </submittedName>
</protein>
<feature type="compositionally biased region" description="Low complexity" evidence="1">
    <location>
        <begin position="141"/>
        <end position="156"/>
    </location>
</feature>
<evidence type="ECO:0000256" key="1">
    <source>
        <dbReference type="SAM" id="MobiDB-lite"/>
    </source>
</evidence>
<dbReference type="Proteomes" id="UP000184330">
    <property type="component" value="Unassembled WGS sequence"/>
</dbReference>
<gene>
    <name evidence="2" type="ORF">PAC_15476</name>
</gene>
<proteinExistence type="predicted"/>
<reference evidence="2 3" key="1">
    <citation type="submission" date="2016-03" db="EMBL/GenBank/DDBJ databases">
        <authorList>
            <person name="Ploux O."/>
        </authorList>
    </citation>
    <scope>NUCLEOTIDE SEQUENCE [LARGE SCALE GENOMIC DNA]</scope>
    <source>
        <strain evidence="2 3">UAMH 11012</strain>
    </source>
</reference>
<name>A0A1L7XKW7_9HELO</name>
<keyword evidence="3" id="KW-1185">Reference proteome</keyword>
<feature type="compositionally biased region" description="Polar residues" evidence="1">
    <location>
        <begin position="12"/>
        <end position="58"/>
    </location>
</feature>
<feature type="region of interest" description="Disordered" evidence="1">
    <location>
        <begin position="1"/>
        <end position="225"/>
    </location>
</feature>